<dbReference type="RefSeq" id="WP_250929957.1">
    <property type="nucleotide sequence ID" value="NZ_JAMQBK010000044.1"/>
</dbReference>
<protein>
    <submittedName>
        <fullName evidence="3">Uncharacterized protein</fullName>
    </submittedName>
</protein>
<sequence length="89" mass="9705">MNSKLADAHHNHDQLTSTTKKHTIREQQLVMIQRVILPTAVFVALAAFGAAIYSTPNLVGVALGASLMFVILALGYLASWIVNYLQAKK</sequence>
<feature type="region of interest" description="Disordered" evidence="1">
    <location>
        <begin position="1"/>
        <end position="20"/>
    </location>
</feature>
<feature type="transmembrane region" description="Helical" evidence="2">
    <location>
        <begin position="35"/>
        <end position="53"/>
    </location>
</feature>
<keyword evidence="2" id="KW-0472">Membrane</keyword>
<feature type="transmembrane region" description="Helical" evidence="2">
    <location>
        <begin position="59"/>
        <end position="85"/>
    </location>
</feature>
<accession>A0ABT0U5W2</accession>
<proteinExistence type="predicted"/>
<organism evidence="3 4">
    <name type="scientific">Aporhodopirellula aestuarii</name>
    <dbReference type="NCBI Taxonomy" id="2950107"/>
    <lineage>
        <taxon>Bacteria</taxon>
        <taxon>Pseudomonadati</taxon>
        <taxon>Planctomycetota</taxon>
        <taxon>Planctomycetia</taxon>
        <taxon>Pirellulales</taxon>
        <taxon>Pirellulaceae</taxon>
        <taxon>Aporhodopirellula</taxon>
    </lineage>
</organism>
<feature type="compositionally biased region" description="Basic and acidic residues" evidence="1">
    <location>
        <begin position="1"/>
        <end position="13"/>
    </location>
</feature>
<dbReference type="Proteomes" id="UP001202961">
    <property type="component" value="Unassembled WGS sequence"/>
</dbReference>
<comment type="caution">
    <text evidence="3">The sequence shown here is derived from an EMBL/GenBank/DDBJ whole genome shotgun (WGS) entry which is preliminary data.</text>
</comment>
<evidence type="ECO:0000313" key="3">
    <source>
        <dbReference type="EMBL" id="MCM2372322.1"/>
    </source>
</evidence>
<keyword evidence="4" id="KW-1185">Reference proteome</keyword>
<gene>
    <name evidence="3" type="ORF">NB063_17075</name>
</gene>
<reference evidence="3 4" key="1">
    <citation type="journal article" date="2022" name="Syst. Appl. Microbiol.">
        <title>Rhodopirellula aestuarii sp. nov., a novel member of the genus Rhodopirellula isolated from brackish sediments collected in the Tagus River estuary, Portugal.</title>
        <authorList>
            <person name="Vitorino I.R."/>
            <person name="Klimek D."/>
            <person name="Calusinska M."/>
            <person name="Lobo-da-Cunha A."/>
            <person name="Vasconcelos V."/>
            <person name="Lage O.M."/>
        </authorList>
    </citation>
    <scope>NUCLEOTIDE SEQUENCE [LARGE SCALE GENOMIC DNA]</scope>
    <source>
        <strain evidence="3 4">ICT_H3.1</strain>
    </source>
</reference>
<evidence type="ECO:0000313" key="4">
    <source>
        <dbReference type="Proteomes" id="UP001202961"/>
    </source>
</evidence>
<dbReference type="EMBL" id="JAMQBK010000044">
    <property type="protein sequence ID" value="MCM2372322.1"/>
    <property type="molecule type" value="Genomic_DNA"/>
</dbReference>
<keyword evidence="2" id="KW-1133">Transmembrane helix</keyword>
<keyword evidence="2" id="KW-0812">Transmembrane</keyword>
<evidence type="ECO:0000256" key="1">
    <source>
        <dbReference type="SAM" id="MobiDB-lite"/>
    </source>
</evidence>
<evidence type="ECO:0000256" key="2">
    <source>
        <dbReference type="SAM" id="Phobius"/>
    </source>
</evidence>
<name>A0ABT0U5W2_9BACT</name>